<keyword evidence="3" id="KW-1185">Reference proteome</keyword>
<sequence>MATMAAVFSSDSPQLCNCTSLLISSLYGSPPGCWIAAGSRGAYCTSPVPQPPEDIWANGLRSTTLTYVAHMICQTVFSRHCGLAEEGDDTAICHFLTTCLSSRSPAEYRRRATPMKARVHSSIFFHHPAVQSQPQPHATQRVSLTHSGRTF</sequence>
<feature type="region of interest" description="Disordered" evidence="1">
    <location>
        <begin position="130"/>
        <end position="151"/>
    </location>
</feature>
<evidence type="ECO:0000313" key="2">
    <source>
        <dbReference type="EMBL" id="RDX47309.1"/>
    </source>
</evidence>
<gene>
    <name evidence="2" type="ORF">OH76DRAFT_791728</name>
</gene>
<protein>
    <submittedName>
        <fullName evidence="2">Uncharacterized protein</fullName>
    </submittedName>
</protein>
<name>A0A371D479_9APHY</name>
<proteinExistence type="predicted"/>
<dbReference type="Proteomes" id="UP000256964">
    <property type="component" value="Unassembled WGS sequence"/>
</dbReference>
<reference evidence="2 3" key="1">
    <citation type="journal article" date="2018" name="Biotechnol. Biofuels">
        <title>Integrative visual omics of the white-rot fungus Polyporus brumalis exposes the biotechnological potential of its oxidative enzymes for delignifying raw plant biomass.</title>
        <authorList>
            <person name="Miyauchi S."/>
            <person name="Rancon A."/>
            <person name="Drula E."/>
            <person name="Hage H."/>
            <person name="Chaduli D."/>
            <person name="Favel A."/>
            <person name="Grisel S."/>
            <person name="Henrissat B."/>
            <person name="Herpoel-Gimbert I."/>
            <person name="Ruiz-Duenas F.J."/>
            <person name="Chevret D."/>
            <person name="Hainaut M."/>
            <person name="Lin J."/>
            <person name="Wang M."/>
            <person name="Pangilinan J."/>
            <person name="Lipzen A."/>
            <person name="Lesage-Meessen L."/>
            <person name="Navarro D."/>
            <person name="Riley R."/>
            <person name="Grigoriev I.V."/>
            <person name="Zhou S."/>
            <person name="Raouche S."/>
            <person name="Rosso M.N."/>
        </authorList>
    </citation>
    <scope>NUCLEOTIDE SEQUENCE [LARGE SCALE GENOMIC DNA]</scope>
    <source>
        <strain evidence="2 3">BRFM 1820</strain>
    </source>
</reference>
<evidence type="ECO:0000313" key="3">
    <source>
        <dbReference type="Proteomes" id="UP000256964"/>
    </source>
</evidence>
<evidence type="ECO:0000256" key="1">
    <source>
        <dbReference type="SAM" id="MobiDB-lite"/>
    </source>
</evidence>
<dbReference type="AlphaFoldDB" id="A0A371D479"/>
<dbReference type="EMBL" id="KZ857420">
    <property type="protein sequence ID" value="RDX47309.1"/>
    <property type="molecule type" value="Genomic_DNA"/>
</dbReference>
<organism evidence="2 3">
    <name type="scientific">Lentinus brumalis</name>
    <dbReference type="NCBI Taxonomy" id="2498619"/>
    <lineage>
        <taxon>Eukaryota</taxon>
        <taxon>Fungi</taxon>
        <taxon>Dikarya</taxon>
        <taxon>Basidiomycota</taxon>
        <taxon>Agaricomycotina</taxon>
        <taxon>Agaricomycetes</taxon>
        <taxon>Polyporales</taxon>
        <taxon>Polyporaceae</taxon>
        <taxon>Lentinus</taxon>
    </lineage>
</organism>
<accession>A0A371D479</accession>